<reference evidence="1" key="2">
    <citation type="submission" date="2021-09" db="EMBL/GenBank/DDBJ databases">
        <authorList>
            <person name="Gilroy R."/>
        </authorList>
    </citation>
    <scope>NUCLEOTIDE SEQUENCE</scope>
    <source>
        <strain evidence="1">CHK173-2145</strain>
    </source>
</reference>
<gene>
    <name evidence="1" type="ORF">K8U88_00760</name>
</gene>
<name>A0A921F0X7_9LACO</name>
<evidence type="ECO:0000313" key="2">
    <source>
        <dbReference type="Proteomes" id="UP000721920"/>
    </source>
</evidence>
<dbReference type="Proteomes" id="UP000721920">
    <property type="component" value="Unassembled WGS sequence"/>
</dbReference>
<comment type="caution">
    <text evidence="1">The sequence shown here is derived from an EMBL/GenBank/DDBJ whole genome shotgun (WGS) entry which is preliminary data.</text>
</comment>
<sequence length="79" mass="9032">MVNVNDKLGLIQQNLADAGCDARLTQKFLVSFNAGDHPNSQLLLQQHRQHLLQELRQTESQIDCLDFLACQLKKRESDK</sequence>
<organism evidence="1 2">
    <name type="scientific">Levilactobacillus hammesii</name>
    <dbReference type="NCBI Taxonomy" id="267633"/>
    <lineage>
        <taxon>Bacteria</taxon>
        <taxon>Bacillati</taxon>
        <taxon>Bacillota</taxon>
        <taxon>Bacilli</taxon>
        <taxon>Lactobacillales</taxon>
        <taxon>Lactobacillaceae</taxon>
        <taxon>Levilactobacillus</taxon>
    </lineage>
</organism>
<protein>
    <submittedName>
        <fullName evidence="1">Uncharacterized protein</fullName>
    </submittedName>
</protein>
<dbReference type="EMBL" id="DYXN01000012">
    <property type="protein sequence ID" value="HJE86090.1"/>
    <property type="molecule type" value="Genomic_DNA"/>
</dbReference>
<proteinExistence type="predicted"/>
<accession>A0A921F0X7</accession>
<dbReference type="AlphaFoldDB" id="A0A921F0X7"/>
<reference evidence="1" key="1">
    <citation type="journal article" date="2021" name="PeerJ">
        <title>Extensive microbial diversity within the chicken gut microbiome revealed by metagenomics and culture.</title>
        <authorList>
            <person name="Gilroy R."/>
            <person name="Ravi A."/>
            <person name="Getino M."/>
            <person name="Pursley I."/>
            <person name="Horton D.L."/>
            <person name="Alikhan N.F."/>
            <person name="Baker D."/>
            <person name="Gharbi K."/>
            <person name="Hall N."/>
            <person name="Watson M."/>
            <person name="Adriaenssens E.M."/>
            <person name="Foster-Nyarko E."/>
            <person name="Jarju S."/>
            <person name="Secka A."/>
            <person name="Antonio M."/>
            <person name="Oren A."/>
            <person name="Chaudhuri R.R."/>
            <person name="La Ragione R."/>
            <person name="Hildebrand F."/>
            <person name="Pallen M.J."/>
        </authorList>
    </citation>
    <scope>NUCLEOTIDE SEQUENCE</scope>
    <source>
        <strain evidence="1">CHK173-2145</strain>
    </source>
</reference>
<evidence type="ECO:0000313" key="1">
    <source>
        <dbReference type="EMBL" id="HJE86090.1"/>
    </source>
</evidence>